<organism evidence="2 3">
    <name type="scientific">Aquimarina spongiae</name>
    <dbReference type="NCBI Taxonomy" id="570521"/>
    <lineage>
        <taxon>Bacteria</taxon>
        <taxon>Pseudomonadati</taxon>
        <taxon>Bacteroidota</taxon>
        <taxon>Flavobacteriia</taxon>
        <taxon>Flavobacteriales</taxon>
        <taxon>Flavobacteriaceae</taxon>
        <taxon>Aquimarina</taxon>
    </lineage>
</organism>
<dbReference type="AlphaFoldDB" id="A0A1M6IVI1"/>
<evidence type="ECO:0000313" key="3">
    <source>
        <dbReference type="Proteomes" id="UP000184432"/>
    </source>
</evidence>
<feature type="compositionally biased region" description="Basic and acidic residues" evidence="1">
    <location>
        <begin position="315"/>
        <end position="341"/>
    </location>
</feature>
<dbReference type="STRING" id="570521.SAMN04488508_10892"/>
<keyword evidence="3" id="KW-1185">Reference proteome</keyword>
<evidence type="ECO:0000256" key="1">
    <source>
        <dbReference type="SAM" id="MobiDB-lite"/>
    </source>
</evidence>
<dbReference type="InterPro" id="IPR045538">
    <property type="entry name" value="CIS_TMP"/>
</dbReference>
<reference evidence="3" key="1">
    <citation type="submission" date="2016-11" db="EMBL/GenBank/DDBJ databases">
        <authorList>
            <person name="Varghese N."/>
            <person name="Submissions S."/>
        </authorList>
    </citation>
    <scope>NUCLEOTIDE SEQUENCE [LARGE SCALE GENOMIC DNA]</scope>
    <source>
        <strain evidence="3">DSM 22623</strain>
    </source>
</reference>
<accession>A0A1M6IVI1</accession>
<protein>
    <submittedName>
        <fullName evidence="2">Uncharacterized protein</fullName>
    </submittedName>
</protein>
<dbReference type="RefSeq" id="WP_073318976.1">
    <property type="nucleotide sequence ID" value="NZ_FQYP01000008.1"/>
</dbReference>
<name>A0A1M6IVI1_9FLAO</name>
<evidence type="ECO:0000313" key="2">
    <source>
        <dbReference type="EMBL" id="SHJ38473.1"/>
    </source>
</evidence>
<dbReference type="Pfam" id="PF19268">
    <property type="entry name" value="CIS_TMP"/>
    <property type="match status" value="1"/>
</dbReference>
<gene>
    <name evidence="2" type="ORF">SAMN04488508_10892</name>
</gene>
<dbReference type="EMBL" id="FQYP01000008">
    <property type="protein sequence ID" value="SHJ38473.1"/>
    <property type="molecule type" value="Genomic_DNA"/>
</dbReference>
<dbReference type="OrthoDB" id="1488184at2"/>
<dbReference type="Proteomes" id="UP000184432">
    <property type="component" value="Unassembled WGS sequence"/>
</dbReference>
<proteinExistence type="predicted"/>
<feature type="region of interest" description="Disordered" evidence="1">
    <location>
        <begin position="299"/>
        <end position="349"/>
    </location>
</feature>
<sequence>MSIEKKHIINKMYLELNTTSQEQAYDIKDNLDVFLKEKILPKLELYFKDLDHSFTSDSIQIEKLDVDLKFDGELSFDELEEALIKTIEKEIKNKISQQQGVQKEEESGFVSKETSKFRSFFYFLEKGTTPWWEHQHPETLFNDSEMEEVIGVSGFGDRLVNSIQHSNNRRRLIKQFSDKVLIEILQKAFVTTKYVITFDKLFSQDILLFFKEEISSRDMVWEEIIIFLITREPKALYDRLTNLQQQQNRKERSRSFWIENTIKRLSETGKLLEIDSNNQNVDSSGSKSEMDDAIVNTKNLRGPKEEELQEPLQNPDKKKDTGEYHEVEELTTSEKEFEKPSNTDFLRNNEVQTTEEASYYIANAGLIVLHPYLKHFFEHCELLDKNDELKNKELAAHLLHFLATKRQGQQEHQMIFEKFLCGIPIYAPISRNIELTEKQIQHCGDLLQATLDNWGVLKNASADLLQHEFLQRPGKLFLNGENPKVVIERKTQDILLDRLPWNISVIKLPWKDKLVFVDW</sequence>